<comment type="caution">
    <text evidence="4">The sequence shown here is derived from an EMBL/GenBank/DDBJ whole genome shotgun (WGS) entry which is preliminary data.</text>
</comment>
<sequence length="275" mass="29905">MPMVNWFVPLAALLGLIVGGVVNWLADYLPYTARLGLPSYPDGTARPRSAWLGLSAFLLGRRSSPSGAALSLRHPLTEIGVAALFAYIASESAQDALRAFFLMGNVAILALITIIDLEHRMILYLVIVPSCLYALLGAALLNERLVPNLRFSDYLLGGAVGFGLFFVMYLGGLLFNYIASNARGAPITESAFGDGDVLLATLAGFMLGWQALIYAVMIAVFAGGLGAFLYLSLRMLIRGRYEWFTALPYGQYIVLGTLIMLLWRAEVLAFFGVRF</sequence>
<dbReference type="Proteomes" id="UP000229681">
    <property type="component" value="Unassembled WGS sequence"/>
</dbReference>
<accession>A0A2M8PIR8</accession>
<dbReference type="Pfam" id="PF01478">
    <property type="entry name" value="Peptidase_A24"/>
    <property type="match status" value="1"/>
</dbReference>
<feature type="transmembrane region" description="Helical" evidence="2">
    <location>
        <begin position="198"/>
        <end position="231"/>
    </location>
</feature>
<dbReference type="GO" id="GO:0004190">
    <property type="term" value="F:aspartic-type endopeptidase activity"/>
    <property type="evidence" value="ECO:0007669"/>
    <property type="project" value="InterPro"/>
</dbReference>
<keyword evidence="2" id="KW-0812">Transmembrane</keyword>
<protein>
    <recommendedName>
        <fullName evidence="3">Prepilin type IV endopeptidase peptidase domain-containing protein</fullName>
    </recommendedName>
</protein>
<evidence type="ECO:0000256" key="2">
    <source>
        <dbReference type="SAM" id="Phobius"/>
    </source>
</evidence>
<evidence type="ECO:0000259" key="3">
    <source>
        <dbReference type="Pfam" id="PF01478"/>
    </source>
</evidence>
<evidence type="ECO:0000313" key="4">
    <source>
        <dbReference type="EMBL" id="PJF37444.1"/>
    </source>
</evidence>
<reference evidence="4 5" key="1">
    <citation type="submission" date="2017-11" db="EMBL/GenBank/DDBJ databases">
        <title>Evolution of Phototrophy in the Chloroflexi Phylum Driven by Horizontal Gene Transfer.</title>
        <authorList>
            <person name="Ward L.M."/>
            <person name="Hemp J."/>
            <person name="Shih P.M."/>
            <person name="Mcglynn S.E."/>
            <person name="Fischer W."/>
        </authorList>
    </citation>
    <scope>NUCLEOTIDE SEQUENCE [LARGE SCALE GENOMIC DNA]</scope>
    <source>
        <strain evidence="4">JP3_13</strain>
    </source>
</reference>
<dbReference type="InterPro" id="IPR050882">
    <property type="entry name" value="Prepilin_peptidase/N-MTase"/>
</dbReference>
<dbReference type="PANTHER" id="PTHR30487">
    <property type="entry name" value="TYPE 4 PREPILIN-LIKE PROTEINS LEADER PEPTIDE-PROCESSING ENZYME"/>
    <property type="match status" value="1"/>
</dbReference>
<dbReference type="GO" id="GO:0005886">
    <property type="term" value="C:plasma membrane"/>
    <property type="evidence" value="ECO:0007669"/>
    <property type="project" value="TreeGrafter"/>
</dbReference>
<feature type="transmembrane region" description="Helical" evidence="2">
    <location>
        <begin position="6"/>
        <end position="26"/>
    </location>
</feature>
<name>A0A2M8PIR8_9CHLR</name>
<feature type="transmembrane region" description="Helical" evidence="2">
    <location>
        <begin position="96"/>
        <end position="115"/>
    </location>
</feature>
<organism evidence="4 5">
    <name type="scientific">Candidatus Thermofonsia Clade 1 bacterium</name>
    <dbReference type="NCBI Taxonomy" id="2364210"/>
    <lineage>
        <taxon>Bacteria</taxon>
        <taxon>Bacillati</taxon>
        <taxon>Chloroflexota</taxon>
        <taxon>Candidatus Thermofontia</taxon>
        <taxon>Candidatus Thermofonsia Clade 1</taxon>
    </lineage>
</organism>
<feature type="domain" description="Prepilin type IV endopeptidase peptidase" evidence="3">
    <location>
        <begin position="106"/>
        <end position="225"/>
    </location>
</feature>
<proteinExistence type="inferred from homology"/>
<dbReference type="AlphaFoldDB" id="A0A2M8PIR8"/>
<comment type="similarity">
    <text evidence="1">Belongs to the peptidase A24 family.</text>
</comment>
<evidence type="ECO:0000313" key="5">
    <source>
        <dbReference type="Proteomes" id="UP000229681"/>
    </source>
</evidence>
<dbReference type="EMBL" id="PGTM01000001">
    <property type="protein sequence ID" value="PJF37444.1"/>
    <property type="molecule type" value="Genomic_DNA"/>
</dbReference>
<dbReference type="GO" id="GO:0006465">
    <property type="term" value="P:signal peptide processing"/>
    <property type="evidence" value="ECO:0007669"/>
    <property type="project" value="TreeGrafter"/>
</dbReference>
<feature type="transmembrane region" description="Helical" evidence="2">
    <location>
        <begin position="252"/>
        <end position="273"/>
    </location>
</feature>
<keyword evidence="2" id="KW-0472">Membrane</keyword>
<feature type="transmembrane region" description="Helical" evidence="2">
    <location>
        <begin position="121"/>
        <end position="142"/>
    </location>
</feature>
<gene>
    <name evidence="4" type="ORF">CUN49_00030</name>
</gene>
<dbReference type="InterPro" id="IPR000045">
    <property type="entry name" value="Prepilin_IV_endopep_pep"/>
</dbReference>
<feature type="transmembrane region" description="Helical" evidence="2">
    <location>
        <begin position="154"/>
        <end position="178"/>
    </location>
</feature>
<dbReference type="PANTHER" id="PTHR30487:SF0">
    <property type="entry name" value="PREPILIN LEADER PEPTIDASE_N-METHYLTRANSFERASE-RELATED"/>
    <property type="match status" value="1"/>
</dbReference>
<evidence type="ECO:0000256" key="1">
    <source>
        <dbReference type="ARBA" id="ARBA00005801"/>
    </source>
</evidence>
<keyword evidence="2" id="KW-1133">Transmembrane helix</keyword>